<dbReference type="GO" id="GO:0008475">
    <property type="term" value="F:procollagen-lysine 5-dioxygenase activity"/>
    <property type="evidence" value="ECO:0007669"/>
    <property type="project" value="UniProtKB-EC"/>
</dbReference>
<evidence type="ECO:0000256" key="12">
    <source>
        <dbReference type="ARBA" id="ARBA00023180"/>
    </source>
</evidence>
<dbReference type="InterPro" id="IPR001006">
    <property type="entry name" value="Procol_lys_dOase"/>
</dbReference>
<evidence type="ECO:0000259" key="18">
    <source>
        <dbReference type="PROSITE" id="PS51471"/>
    </source>
</evidence>
<reference evidence="19" key="2">
    <citation type="submission" date="2025-09" db="UniProtKB">
        <authorList>
            <consortium name="Ensembl"/>
        </authorList>
    </citation>
    <scope>IDENTIFICATION</scope>
</reference>
<evidence type="ECO:0000256" key="1">
    <source>
        <dbReference type="ARBA" id="ARBA00001954"/>
    </source>
</evidence>
<dbReference type="InterPro" id="IPR006620">
    <property type="entry name" value="Pro_4_hyd_alph"/>
</dbReference>
<dbReference type="PANTHER" id="PTHR10730">
    <property type="entry name" value="PROCOLLAGEN-LYSINE,2-OXOGLUTARATE 5-DIOXYGENASE/GLYCOSYLTRANSFERASE 25 FAMILY MEMBER"/>
    <property type="match status" value="1"/>
</dbReference>
<keyword evidence="11 17" id="KW-0472">Membrane</keyword>
<sequence length="732" mass="85182">AKKGIFNEGFAWALLFISLFLFCFLLSTENLLVLTVATKETEGFTRFKRSAQFFNYKIQVLGLDEEWHGEDDKAAAGGGQKVRLLKSALKQHADKEDLIILFTESYDVLFASGPAELLKKFKQAKSKVVFSAENFIYPDRRLEAKYPQVRDGKRFLGSGGFIGYAPNLNKLVEDWKGQDNDSDQLFYTNIFLDPEKRVRVRESCCFRHTWCNYIYLQLEEKVVLKFENSRVRARNLLYDTLPVMIHGNGPTKLQLNYLGNYIPRIWTFETGCTVCDEDGRSLTGYKDEELPFILIGIFIEQPTPFFSQFLKRLQTLHYPKKRTQLFIHNHEEHHRLQVDTFVKEHGKEYHAIKVIGPDEQLENAEARHLGMDLCRQDPSCEYYLSLDADVVLKNPETVRILIEQNKQVIAPLVSRHGKLWSNFWGALSPEGYYARSEDYVDIVQRRRVGIWNVPYISNIYLIKGKTLRSELDQGNLFQSSKLDADMAFCQNVRDRGVFMFLTNRHSFGHILSLENYETTHLHNDLWQIFSNPEDWEEKYIHENYTAALKGKLVEMPCPDVYWFPIFTDTACDELVEEMENFGQWSAGGNVDNRIQGGYENVPTIDIHMNQIRFEREWYKFLLEYIAPITEKLYPGYYTKTQFELAFVVRYRPDEQPSLVPHHDASTFTINIALNHVGIDYEGGGCRFLRYNCSVRAPRKGWTLMHPGRLTHYHEGLPTTKGTRYIAVSFLDP</sequence>
<dbReference type="InterPro" id="IPR050757">
    <property type="entry name" value="Collagen_mod_GT25"/>
</dbReference>
<evidence type="ECO:0000313" key="19">
    <source>
        <dbReference type="Ensembl" id="ENSCPRP00005020835.1"/>
    </source>
</evidence>
<dbReference type="Ensembl" id="ENSCPRT00005024351.1">
    <property type="protein sequence ID" value="ENSCPRP00005020835.1"/>
    <property type="gene ID" value="ENSCPRG00005014018.1"/>
</dbReference>
<evidence type="ECO:0000256" key="14">
    <source>
        <dbReference type="ARBA" id="ARBA00040791"/>
    </source>
</evidence>
<name>A0A7M4G0L2_CROPO</name>
<comment type="cofactor">
    <cofactor evidence="1">
        <name>Fe(2+)</name>
        <dbReference type="ChEBI" id="CHEBI:29033"/>
    </cofactor>
</comment>
<feature type="domain" description="Fe2OG dioxygenase" evidence="18">
    <location>
        <begin position="641"/>
        <end position="732"/>
    </location>
</feature>
<evidence type="ECO:0000256" key="6">
    <source>
        <dbReference type="ARBA" id="ARBA00022824"/>
    </source>
</evidence>
<comment type="catalytic activity">
    <reaction evidence="16">
        <text>L-lysyl-[collagen] + 2-oxoglutarate + O2 = (5R)-5-hydroxy-L-lysyl-[collagen] + succinate + CO2</text>
        <dbReference type="Rhea" id="RHEA:16569"/>
        <dbReference type="Rhea" id="RHEA-COMP:12751"/>
        <dbReference type="Rhea" id="RHEA-COMP:12752"/>
        <dbReference type="ChEBI" id="CHEBI:15379"/>
        <dbReference type="ChEBI" id="CHEBI:16526"/>
        <dbReference type="ChEBI" id="CHEBI:16810"/>
        <dbReference type="ChEBI" id="CHEBI:29969"/>
        <dbReference type="ChEBI" id="CHEBI:30031"/>
        <dbReference type="ChEBI" id="CHEBI:133442"/>
        <dbReference type="EC" id="1.14.11.4"/>
    </reaction>
</comment>
<proteinExistence type="predicted"/>
<keyword evidence="17" id="KW-1133">Transmembrane helix</keyword>
<evidence type="ECO:0000256" key="17">
    <source>
        <dbReference type="SAM" id="Phobius"/>
    </source>
</evidence>
<evidence type="ECO:0000256" key="5">
    <source>
        <dbReference type="ARBA" id="ARBA00022729"/>
    </source>
</evidence>
<organism evidence="19 20">
    <name type="scientific">Crocodylus porosus</name>
    <name type="common">Saltwater crocodile</name>
    <name type="synonym">Estuarine crocodile</name>
    <dbReference type="NCBI Taxonomy" id="8502"/>
    <lineage>
        <taxon>Eukaryota</taxon>
        <taxon>Metazoa</taxon>
        <taxon>Chordata</taxon>
        <taxon>Craniata</taxon>
        <taxon>Vertebrata</taxon>
        <taxon>Euteleostomi</taxon>
        <taxon>Archelosauria</taxon>
        <taxon>Archosauria</taxon>
        <taxon>Crocodylia</taxon>
        <taxon>Longirostres</taxon>
        <taxon>Crocodylidae</taxon>
        <taxon>Crocodylus</taxon>
    </lineage>
</organism>
<dbReference type="PROSITE" id="PS01325">
    <property type="entry name" value="LYS_HYDROXYLASE"/>
    <property type="match status" value="1"/>
</dbReference>
<dbReference type="SMART" id="SM00702">
    <property type="entry name" value="P4Hc"/>
    <property type="match status" value="1"/>
</dbReference>
<evidence type="ECO:0000313" key="20">
    <source>
        <dbReference type="Proteomes" id="UP000594220"/>
    </source>
</evidence>
<dbReference type="GeneTree" id="ENSGT01030000234558"/>
<keyword evidence="8" id="KW-0223">Dioxygenase</keyword>
<dbReference type="FunFam" id="2.60.120.620:FF:000004">
    <property type="entry name" value="Procollagen-lysine,2-oxoglutarate 5-dioxygenase 2"/>
    <property type="match status" value="1"/>
</dbReference>
<accession>A0A7M4G0L2</accession>
<dbReference type="GO" id="GO:0031418">
    <property type="term" value="F:L-ascorbic acid binding"/>
    <property type="evidence" value="ECO:0007669"/>
    <property type="project" value="UniProtKB-KW"/>
</dbReference>
<dbReference type="InterPro" id="IPR057589">
    <property type="entry name" value="GT_PLOD"/>
</dbReference>
<dbReference type="InterPro" id="IPR044861">
    <property type="entry name" value="IPNS-like_FE2OG_OXY"/>
</dbReference>
<dbReference type="InterPro" id="IPR005123">
    <property type="entry name" value="Oxoglu/Fe-dep_dioxygenase_dom"/>
</dbReference>
<keyword evidence="9" id="KW-0560">Oxidoreductase</keyword>
<dbReference type="Pfam" id="PF25342">
    <property type="entry name" value="GT_PLOD"/>
    <property type="match status" value="1"/>
</dbReference>
<dbReference type="Gene3D" id="2.60.120.620">
    <property type="entry name" value="q2cbj1_9rhob like domain"/>
    <property type="match status" value="1"/>
</dbReference>
<evidence type="ECO:0000256" key="16">
    <source>
        <dbReference type="ARBA" id="ARBA00047930"/>
    </source>
</evidence>
<keyword evidence="4" id="KW-0479">Metal-binding</keyword>
<feature type="transmembrane region" description="Helical" evidence="17">
    <location>
        <begin position="12"/>
        <end position="37"/>
    </location>
</feature>
<evidence type="ECO:0000256" key="15">
    <source>
        <dbReference type="ARBA" id="ARBA00042560"/>
    </source>
</evidence>
<comment type="subcellular location">
    <subcellularLocation>
        <location evidence="13">Rough endoplasmic reticulum membrane</location>
        <topology evidence="13">Peripheral membrane protein</topology>
        <orientation evidence="13">Lumenal side</orientation>
    </subcellularLocation>
</comment>
<keyword evidence="10" id="KW-0408">Iron</keyword>
<dbReference type="SUPFAM" id="SSF53448">
    <property type="entry name" value="Nucleotide-diphospho-sugar transferases"/>
    <property type="match status" value="1"/>
</dbReference>
<keyword evidence="6" id="KW-0256">Endoplasmic reticulum</keyword>
<reference evidence="19" key="1">
    <citation type="submission" date="2025-08" db="UniProtKB">
        <authorList>
            <consortium name="Ensembl"/>
        </authorList>
    </citation>
    <scope>IDENTIFICATION</scope>
</reference>
<dbReference type="Pfam" id="PF03171">
    <property type="entry name" value="2OG-FeII_Oxy"/>
    <property type="match status" value="1"/>
</dbReference>
<evidence type="ECO:0000256" key="3">
    <source>
        <dbReference type="ARBA" id="ARBA00012264"/>
    </source>
</evidence>
<evidence type="ECO:0000256" key="8">
    <source>
        <dbReference type="ARBA" id="ARBA00022964"/>
    </source>
</evidence>
<dbReference type="GO" id="GO:0005506">
    <property type="term" value="F:iron ion binding"/>
    <property type="evidence" value="ECO:0007669"/>
    <property type="project" value="InterPro"/>
</dbReference>
<protein>
    <recommendedName>
        <fullName evidence="14">Procollagen-lysine,2-oxoglutarate 5-dioxygenase 1</fullName>
        <ecNumber evidence="3">1.14.11.4</ecNumber>
    </recommendedName>
    <alternativeName>
        <fullName evidence="15">Lysyl hydroxylase 1</fullName>
    </alternativeName>
</protein>
<evidence type="ECO:0000256" key="11">
    <source>
        <dbReference type="ARBA" id="ARBA00023136"/>
    </source>
</evidence>
<keyword evidence="5" id="KW-0732">Signal</keyword>
<comment type="cofactor">
    <cofactor evidence="2">
        <name>L-ascorbate</name>
        <dbReference type="ChEBI" id="CHEBI:38290"/>
    </cofactor>
</comment>
<dbReference type="GO" id="GO:0030867">
    <property type="term" value="C:rough endoplasmic reticulum membrane"/>
    <property type="evidence" value="ECO:0007669"/>
    <property type="project" value="UniProtKB-SubCell"/>
</dbReference>
<evidence type="ECO:0000256" key="7">
    <source>
        <dbReference type="ARBA" id="ARBA00022896"/>
    </source>
</evidence>
<dbReference type="Gene3D" id="3.90.550.10">
    <property type="entry name" value="Spore Coat Polysaccharide Biosynthesis Protein SpsA, Chain A"/>
    <property type="match status" value="1"/>
</dbReference>
<evidence type="ECO:0000256" key="10">
    <source>
        <dbReference type="ARBA" id="ARBA00023004"/>
    </source>
</evidence>
<evidence type="ECO:0000256" key="9">
    <source>
        <dbReference type="ARBA" id="ARBA00023002"/>
    </source>
</evidence>
<dbReference type="EC" id="1.14.11.4" evidence="3"/>
<dbReference type="PANTHER" id="PTHR10730:SF5">
    <property type="entry name" value="PROCOLLAGEN-LYSINE,2-OXOGLUTARATE 5-DIOXYGENASE 1"/>
    <property type="match status" value="1"/>
</dbReference>
<evidence type="ECO:0000256" key="4">
    <source>
        <dbReference type="ARBA" id="ARBA00022723"/>
    </source>
</evidence>
<dbReference type="InterPro" id="IPR029044">
    <property type="entry name" value="Nucleotide-diphossugar_trans"/>
</dbReference>
<dbReference type="PROSITE" id="PS51471">
    <property type="entry name" value="FE2OG_OXY"/>
    <property type="match status" value="1"/>
</dbReference>
<evidence type="ECO:0000256" key="13">
    <source>
        <dbReference type="ARBA" id="ARBA00037819"/>
    </source>
</evidence>
<dbReference type="Proteomes" id="UP000594220">
    <property type="component" value="Unplaced"/>
</dbReference>
<keyword evidence="20" id="KW-1185">Reference proteome</keyword>
<keyword evidence="17" id="KW-0812">Transmembrane</keyword>
<keyword evidence="12" id="KW-0325">Glycoprotein</keyword>
<dbReference type="Pfam" id="PF25238">
    <property type="entry name" value="OGFOD2-like"/>
    <property type="match status" value="1"/>
</dbReference>
<evidence type="ECO:0000256" key="2">
    <source>
        <dbReference type="ARBA" id="ARBA00001961"/>
    </source>
</evidence>
<dbReference type="AlphaFoldDB" id="A0A7M4G0L2"/>
<keyword evidence="7" id="KW-0847">Vitamin C</keyword>
<gene>
    <name evidence="19" type="primary">PLOD1</name>
</gene>